<dbReference type="GO" id="GO:0006508">
    <property type="term" value="P:proteolysis"/>
    <property type="evidence" value="ECO:0007669"/>
    <property type="project" value="UniProtKB-KW"/>
</dbReference>
<protein>
    <submittedName>
        <fullName evidence="1">ATP-dependent HslUV protease ATP-binding subunit HslU</fullName>
    </submittedName>
</protein>
<keyword evidence="1" id="KW-0378">Hydrolase</keyword>
<dbReference type="AlphaFoldDB" id="A0A1H7WMY8"/>
<dbReference type="Proteomes" id="UP000198883">
    <property type="component" value="Unassembled WGS sequence"/>
</dbReference>
<evidence type="ECO:0000313" key="2">
    <source>
        <dbReference type="Proteomes" id="UP000198883"/>
    </source>
</evidence>
<dbReference type="GO" id="GO:0008233">
    <property type="term" value="F:peptidase activity"/>
    <property type="evidence" value="ECO:0007669"/>
    <property type="project" value="UniProtKB-KW"/>
</dbReference>
<dbReference type="STRING" id="97481.SAMN05444853_10927"/>
<dbReference type="EMBL" id="FOBN01000009">
    <property type="protein sequence ID" value="SEM22936.1"/>
    <property type="molecule type" value="Genomic_DNA"/>
</dbReference>
<keyword evidence="1" id="KW-0067">ATP-binding</keyword>
<proteinExistence type="predicted"/>
<name>A0A1H7WMY8_9PAST</name>
<reference evidence="2" key="1">
    <citation type="submission" date="2016-10" db="EMBL/GenBank/DDBJ databases">
        <authorList>
            <person name="Varghese N."/>
            <person name="Submissions S."/>
        </authorList>
    </citation>
    <scope>NUCLEOTIDE SEQUENCE [LARGE SCALE GENOMIC DNA]</scope>
    <source>
        <strain evidence="2">DSM 24204</strain>
    </source>
</reference>
<accession>A0A1H7WMY8</accession>
<evidence type="ECO:0000313" key="1">
    <source>
        <dbReference type="EMBL" id="SEM22936.1"/>
    </source>
</evidence>
<organism evidence="1 2">
    <name type="scientific">Phocoenobacter skyensis</name>
    <dbReference type="NCBI Taxonomy" id="97481"/>
    <lineage>
        <taxon>Bacteria</taxon>
        <taxon>Pseudomonadati</taxon>
        <taxon>Pseudomonadota</taxon>
        <taxon>Gammaproteobacteria</taxon>
        <taxon>Pasteurellales</taxon>
        <taxon>Pasteurellaceae</taxon>
        <taxon>Phocoenobacter</taxon>
    </lineage>
</organism>
<sequence length="36" mass="4169">MDMSKRSGEKIVIDQDFVAKELDDVVENEDLSHYVL</sequence>
<gene>
    <name evidence="1" type="ORF">SAMN05444853_10927</name>
</gene>
<keyword evidence="1" id="KW-0547">Nucleotide-binding</keyword>
<dbReference type="GO" id="GO:0005524">
    <property type="term" value="F:ATP binding"/>
    <property type="evidence" value="ECO:0007669"/>
    <property type="project" value="UniProtKB-KW"/>
</dbReference>
<keyword evidence="1" id="KW-0645">Protease</keyword>